<gene>
    <name evidence="2" type="ORF">VNI00_018897</name>
</gene>
<accession>A0AAW0ASW3</accession>
<evidence type="ECO:0000256" key="1">
    <source>
        <dbReference type="SAM" id="MobiDB-lite"/>
    </source>
</evidence>
<name>A0AAW0ASW3_9AGAR</name>
<dbReference type="Proteomes" id="UP001383192">
    <property type="component" value="Unassembled WGS sequence"/>
</dbReference>
<reference evidence="2 3" key="1">
    <citation type="submission" date="2024-01" db="EMBL/GenBank/DDBJ databases">
        <title>A draft genome for a cacao thread blight-causing isolate of Paramarasmius palmivorus.</title>
        <authorList>
            <person name="Baruah I.K."/>
            <person name="Bukari Y."/>
            <person name="Amoako-Attah I."/>
            <person name="Meinhardt L.W."/>
            <person name="Bailey B.A."/>
            <person name="Cohen S.P."/>
        </authorList>
    </citation>
    <scope>NUCLEOTIDE SEQUENCE [LARGE SCALE GENOMIC DNA]</scope>
    <source>
        <strain evidence="2 3">GH-12</strain>
    </source>
</reference>
<feature type="compositionally biased region" description="Polar residues" evidence="1">
    <location>
        <begin position="22"/>
        <end position="44"/>
    </location>
</feature>
<organism evidence="2 3">
    <name type="scientific">Paramarasmius palmivorus</name>
    <dbReference type="NCBI Taxonomy" id="297713"/>
    <lineage>
        <taxon>Eukaryota</taxon>
        <taxon>Fungi</taxon>
        <taxon>Dikarya</taxon>
        <taxon>Basidiomycota</taxon>
        <taxon>Agaricomycotina</taxon>
        <taxon>Agaricomycetes</taxon>
        <taxon>Agaricomycetidae</taxon>
        <taxon>Agaricales</taxon>
        <taxon>Marasmiineae</taxon>
        <taxon>Marasmiaceae</taxon>
        <taxon>Paramarasmius</taxon>
    </lineage>
</organism>
<keyword evidence="3" id="KW-1185">Reference proteome</keyword>
<evidence type="ECO:0000313" key="2">
    <source>
        <dbReference type="EMBL" id="KAK7016415.1"/>
    </source>
</evidence>
<sequence length="84" mass="8733">MSTPSSTSMPALVNIEEEKQAKTSSSPGGESVQTKSMGVDNTSPIQLPRETIYVYDIGCHCSSECKDNAGATEIGEGTMSAGTD</sequence>
<feature type="region of interest" description="Disordered" evidence="1">
    <location>
        <begin position="1"/>
        <end position="44"/>
    </location>
</feature>
<comment type="caution">
    <text evidence="2">The sequence shown here is derived from an EMBL/GenBank/DDBJ whole genome shotgun (WGS) entry which is preliminary data.</text>
</comment>
<dbReference type="AlphaFoldDB" id="A0AAW0ASW3"/>
<proteinExistence type="predicted"/>
<protein>
    <submittedName>
        <fullName evidence="2">Uncharacterized protein</fullName>
    </submittedName>
</protein>
<dbReference type="EMBL" id="JAYKXP010000285">
    <property type="protein sequence ID" value="KAK7016415.1"/>
    <property type="molecule type" value="Genomic_DNA"/>
</dbReference>
<evidence type="ECO:0000313" key="3">
    <source>
        <dbReference type="Proteomes" id="UP001383192"/>
    </source>
</evidence>